<dbReference type="PROSITE" id="PS50043">
    <property type="entry name" value="HTH_LUXR_2"/>
    <property type="match status" value="1"/>
</dbReference>
<evidence type="ECO:0000313" key="4">
    <source>
        <dbReference type="EMBL" id="MFC3764686.1"/>
    </source>
</evidence>
<protein>
    <submittedName>
        <fullName evidence="4">AAA family ATPase</fullName>
    </submittedName>
</protein>
<keyword evidence="1" id="KW-0547">Nucleotide-binding</keyword>
<dbReference type="Pfam" id="PF00196">
    <property type="entry name" value="GerE"/>
    <property type="match status" value="1"/>
</dbReference>
<comment type="caution">
    <text evidence="4">The sequence shown here is derived from an EMBL/GenBank/DDBJ whole genome shotgun (WGS) entry which is preliminary data.</text>
</comment>
<keyword evidence="5" id="KW-1185">Reference proteome</keyword>
<dbReference type="EMBL" id="JBHRZH010000031">
    <property type="protein sequence ID" value="MFC3764686.1"/>
    <property type="molecule type" value="Genomic_DNA"/>
</dbReference>
<dbReference type="PANTHER" id="PTHR16305">
    <property type="entry name" value="TESTICULAR SOLUBLE ADENYLYL CYCLASE"/>
    <property type="match status" value="1"/>
</dbReference>
<proteinExistence type="predicted"/>
<dbReference type="Gene3D" id="3.40.50.300">
    <property type="entry name" value="P-loop containing nucleotide triphosphate hydrolases"/>
    <property type="match status" value="1"/>
</dbReference>
<reference evidence="5" key="1">
    <citation type="journal article" date="2019" name="Int. J. Syst. Evol. Microbiol.">
        <title>The Global Catalogue of Microorganisms (GCM) 10K type strain sequencing project: providing services to taxonomists for standard genome sequencing and annotation.</title>
        <authorList>
            <consortium name="The Broad Institute Genomics Platform"/>
            <consortium name="The Broad Institute Genome Sequencing Center for Infectious Disease"/>
            <person name="Wu L."/>
            <person name="Ma J."/>
        </authorList>
    </citation>
    <scope>NUCLEOTIDE SEQUENCE [LARGE SCALE GENOMIC DNA]</scope>
    <source>
        <strain evidence="5">CGMCC 4.7241</strain>
    </source>
</reference>
<gene>
    <name evidence="4" type="ORF">ACFOUW_27860</name>
</gene>
<dbReference type="PROSITE" id="PS00622">
    <property type="entry name" value="HTH_LUXR_1"/>
    <property type="match status" value="1"/>
</dbReference>
<dbReference type="SUPFAM" id="SSF48452">
    <property type="entry name" value="TPR-like"/>
    <property type="match status" value="1"/>
</dbReference>
<dbReference type="SUPFAM" id="SSF46894">
    <property type="entry name" value="C-terminal effector domain of the bipartite response regulators"/>
    <property type="match status" value="1"/>
</dbReference>
<evidence type="ECO:0000256" key="2">
    <source>
        <dbReference type="ARBA" id="ARBA00022840"/>
    </source>
</evidence>
<evidence type="ECO:0000259" key="3">
    <source>
        <dbReference type="PROSITE" id="PS50043"/>
    </source>
</evidence>
<evidence type="ECO:0000256" key="1">
    <source>
        <dbReference type="ARBA" id="ARBA00022741"/>
    </source>
</evidence>
<evidence type="ECO:0000313" key="5">
    <source>
        <dbReference type="Proteomes" id="UP001595699"/>
    </source>
</evidence>
<sequence>MRPPPDADAEPARLAGRMAERALLIDAMERAAKGTPAAVFVHGEAGVGKTHLVTSIRTLAEQRGFAMLWGACVRFGAATVPYAPIVGALEHWLNRAGNEMQTDDLGKLLAGDAPAEAPRLIPVIDKLIERISSNQPVMLVIDDIHWADVTSLDVLAYLVTGFRHQRLLVVATAREEGVGLPLRGWLADLRRLPAVEELRLERLSRDDTEAQLAQALGQAPDPGLVNDVYERSEGNAYLTELLVRDVVPTAASLPQGLPKALSEALLATWHRLEPTARTVVQLIATGGRPIRHHDLEAVTTAFGITPEALERAVTEAVDAGVLVTDTEARTWFGHPLTAEVVDDTLLPGEAERAHRAFIARLNESPRMGQAAELALHHELVGDLTEAFQYALKAANSAAQVQGYAEQTSQLSHAIELWPQVAEHGDLLALLRHAVDAANRAGDEQAGFAHADHALRIVDRTENPLLAARLLCEWCGLVFRTGRVAQHPLREAREALALSTTDPDSVEYVLALATVAEAEAWDDDWTAANLHATQAIEAANQPEGRAWALAARARVDEGKPKAVEEGEQAYRYASAEGFHQVAARAAVWWSNALWDVGRFQDSADVTTRAFAEASATFPAAATTAFLAGTAADRRLALGDLPAAAELVREGLAIRAGGIGGANVLLRAARLATMRGRTDQAAQHLRRAEELVPSLPHHYGLIPQPVYAFHHLASGRADQALDLLCEAMPNQAMDRWLCDEMLMWGARAAADLAQRARDREDRAGIEAARDRLDTLADLRAAHGTTPFGEGVEGRAQGAIFTAESARCRPENDTAELWHQAVDSCRAAGFRWDEALACQRLAEAMLREGGRRTEIAAALRRAHQLATDIGAEPLQQDAAAFATLARVSLDVPRGPTPTDDERFRGITKREREILAHLVAGRSYREIGTALFISEKTVSVHISNLLRKTDTTNRHELAALARRLTS</sequence>
<dbReference type="CDD" id="cd06170">
    <property type="entry name" value="LuxR_C_like"/>
    <property type="match status" value="1"/>
</dbReference>
<dbReference type="PANTHER" id="PTHR16305:SF28">
    <property type="entry name" value="GUANYLATE CYCLASE DOMAIN-CONTAINING PROTEIN"/>
    <property type="match status" value="1"/>
</dbReference>
<dbReference type="RefSeq" id="WP_205119008.1">
    <property type="nucleotide sequence ID" value="NZ_JAFBCM010000001.1"/>
</dbReference>
<dbReference type="Pfam" id="PF13191">
    <property type="entry name" value="AAA_16"/>
    <property type="match status" value="1"/>
</dbReference>
<dbReference type="InterPro" id="IPR036388">
    <property type="entry name" value="WH-like_DNA-bd_sf"/>
</dbReference>
<dbReference type="InterPro" id="IPR041664">
    <property type="entry name" value="AAA_16"/>
</dbReference>
<dbReference type="Gene3D" id="1.10.10.10">
    <property type="entry name" value="Winged helix-like DNA-binding domain superfamily/Winged helix DNA-binding domain"/>
    <property type="match status" value="1"/>
</dbReference>
<dbReference type="InterPro" id="IPR016032">
    <property type="entry name" value="Sig_transdc_resp-reg_C-effctor"/>
</dbReference>
<accession>A0ABV7YHM6</accession>
<name>A0ABV7YHM6_9ACTN</name>
<dbReference type="InterPro" id="IPR027417">
    <property type="entry name" value="P-loop_NTPase"/>
</dbReference>
<dbReference type="Proteomes" id="UP001595699">
    <property type="component" value="Unassembled WGS sequence"/>
</dbReference>
<dbReference type="SUPFAM" id="SSF52540">
    <property type="entry name" value="P-loop containing nucleoside triphosphate hydrolases"/>
    <property type="match status" value="1"/>
</dbReference>
<organism evidence="4 5">
    <name type="scientific">Tenggerimyces flavus</name>
    <dbReference type="NCBI Taxonomy" id="1708749"/>
    <lineage>
        <taxon>Bacteria</taxon>
        <taxon>Bacillati</taxon>
        <taxon>Actinomycetota</taxon>
        <taxon>Actinomycetes</taxon>
        <taxon>Propionibacteriales</taxon>
        <taxon>Nocardioidaceae</taxon>
        <taxon>Tenggerimyces</taxon>
    </lineage>
</organism>
<dbReference type="PRINTS" id="PR00038">
    <property type="entry name" value="HTHLUXR"/>
</dbReference>
<feature type="domain" description="HTH luxR-type" evidence="3">
    <location>
        <begin position="896"/>
        <end position="961"/>
    </location>
</feature>
<keyword evidence="2" id="KW-0067">ATP-binding</keyword>
<dbReference type="SMART" id="SM00421">
    <property type="entry name" value="HTH_LUXR"/>
    <property type="match status" value="1"/>
</dbReference>
<dbReference type="Gene3D" id="1.25.40.10">
    <property type="entry name" value="Tetratricopeptide repeat domain"/>
    <property type="match status" value="1"/>
</dbReference>
<dbReference type="InterPro" id="IPR011990">
    <property type="entry name" value="TPR-like_helical_dom_sf"/>
</dbReference>
<dbReference type="InterPro" id="IPR000792">
    <property type="entry name" value="Tscrpt_reg_LuxR_C"/>
</dbReference>